<reference evidence="1" key="1">
    <citation type="submission" date="2021-01" db="UniProtKB">
        <authorList>
            <consortium name="EnsemblPlants"/>
        </authorList>
    </citation>
    <scope>IDENTIFICATION</scope>
</reference>
<dbReference type="AlphaFoldDB" id="A0A7N0U8C5"/>
<sequence>MMSCEHFTIRGAVAEFRKKDLRLNCPFKADCKLRPEAVLLPLKIPKFRRWCCESCVADLIEDSSCEVSIVSEVGNKSKSDYCYFDNSAGTSAVLSDIGVVAKEDSSARGKDNGKARAATDTSMIALETSKLLTVENNAGVVINATDNSAQMKSNDAQTGVNGGQTTDSILPIIQRRTAEFFDLNQIPYVEPSELALVADWIQCDEQKASVDLHAEPVKTPDPIVGAAAAFASEDNFNHPPEKGTVESSRVSGEAVTDCNVTVKKRTPKYRLLSELLSVKEEGSETVLPGGTGEIGAASLKNNCKLKKKRKLRRIQQKQGLGHLNLSKDEREEKIQNRTFDCSRLKVKGRMLIADKGQPSVMICDLMELALRNRSPSSSQIPWWQSKNALSGTDILNIVAAGTTNSGTVLANEKK</sequence>
<dbReference type="Proteomes" id="UP000594263">
    <property type="component" value="Unplaced"/>
</dbReference>
<dbReference type="GO" id="GO:0045892">
    <property type="term" value="P:negative regulation of DNA-templated transcription"/>
    <property type="evidence" value="ECO:0007669"/>
    <property type="project" value="InterPro"/>
</dbReference>
<dbReference type="Gramene" id="Kaladp0058s0090.1.v1.1">
    <property type="protein sequence ID" value="Kaladp0058s0090.1.v1.1"/>
    <property type="gene ID" value="Kaladp0058s0090.v1.1"/>
</dbReference>
<accession>A0A7N0U8C5</accession>
<dbReference type="GO" id="GO:0009910">
    <property type="term" value="P:negative regulation of flower development"/>
    <property type="evidence" value="ECO:0007669"/>
    <property type="project" value="InterPro"/>
</dbReference>
<evidence type="ECO:0000313" key="2">
    <source>
        <dbReference type="Proteomes" id="UP000594263"/>
    </source>
</evidence>
<keyword evidence="2" id="KW-1185">Reference proteome</keyword>
<dbReference type="InterPro" id="IPR034583">
    <property type="entry name" value="EMF1"/>
</dbReference>
<dbReference type="PANTHER" id="PTHR35504">
    <property type="entry name" value="PROTEIN EMBRYONIC FLOWER 1"/>
    <property type="match status" value="1"/>
</dbReference>
<dbReference type="GO" id="GO:0048367">
    <property type="term" value="P:shoot system development"/>
    <property type="evidence" value="ECO:0007669"/>
    <property type="project" value="InterPro"/>
</dbReference>
<dbReference type="PANTHER" id="PTHR35504:SF1">
    <property type="entry name" value="PROTEIN EMBRYONIC FLOWER 1"/>
    <property type="match status" value="1"/>
</dbReference>
<evidence type="ECO:0000313" key="1">
    <source>
        <dbReference type="EnsemblPlants" id="Kaladp0058s0090.1.v1.1"/>
    </source>
</evidence>
<organism evidence="1 2">
    <name type="scientific">Kalanchoe fedtschenkoi</name>
    <name type="common">Lavender scallops</name>
    <name type="synonym">South American air plant</name>
    <dbReference type="NCBI Taxonomy" id="63787"/>
    <lineage>
        <taxon>Eukaryota</taxon>
        <taxon>Viridiplantae</taxon>
        <taxon>Streptophyta</taxon>
        <taxon>Embryophyta</taxon>
        <taxon>Tracheophyta</taxon>
        <taxon>Spermatophyta</taxon>
        <taxon>Magnoliopsida</taxon>
        <taxon>eudicotyledons</taxon>
        <taxon>Gunneridae</taxon>
        <taxon>Pentapetalae</taxon>
        <taxon>Saxifragales</taxon>
        <taxon>Crassulaceae</taxon>
        <taxon>Kalanchoe</taxon>
    </lineage>
</organism>
<proteinExistence type="predicted"/>
<dbReference type="EnsemblPlants" id="Kaladp0058s0090.1.v1.1">
    <property type="protein sequence ID" value="Kaladp0058s0090.1.v1.1"/>
    <property type="gene ID" value="Kaladp0058s0090.v1.1"/>
</dbReference>
<name>A0A7N0U8C5_KALFE</name>
<protein>
    <submittedName>
        <fullName evidence="1">Uncharacterized protein</fullName>
    </submittedName>
</protein>